<reference evidence="3" key="1">
    <citation type="submission" date="2019-06" db="EMBL/GenBank/DDBJ databases">
        <title>Mycoplasma neophronis type strain whole genome sequence.</title>
        <authorList>
            <person name="Spergser J."/>
        </authorList>
    </citation>
    <scope>NUCLEOTIDE SEQUENCE [LARGE SCALE GENOMIC DNA]</scope>
    <source>
        <strain evidence="3">DSM 24097</strain>
    </source>
</reference>
<dbReference type="InterPro" id="IPR015421">
    <property type="entry name" value="PyrdxlP-dep_Trfase_major"/>
</dbReference>
<keyword evidence="4" id="KW-1185">Reference proteome</keyword>
<name>A0ABY2YZ34_9BACT</name>
<evidence type="ECO:0000256" key="2">
    <source>
        <dbReference type="ARBA" id="ARBA00022898"/>
    </source>
</evidence>
<dbReference type="Proteomes" id="UP000316851">
    <property type="component" value="Unassembled WGS sequence"/>
</dbReference>
<keyword evidence="3" id="KW-0808">Transferase</keyword>
<protein>
    <submittedName>
        <fullName evidence="3">Pyridoxal phosphate-dependent aminotransferase</fullName>
    </submittedName>
</protein>
<keyword evidence="3" id="KW-0032">Aminotransferase</keyword>
<evidence type="ECO:0000256" key="1">
    <source>
        <dbReference type="ARBA" id="ARBA00001933"/>
    </source>
</evidence>
<dbReference type="Gene3D" id="3.90.1150.10">
    <property type="entry name" value="Aspartate Aminotransferase, domain 1"/>
    <property type="match status" value="1"/>
</dbReference>
<proteinExistence type="predicted"/>
<feature type="non-terminal residue" evidence="3">
    <location>
        <position position="143"/>
    </location>
</feature>
<dbReference type="Gene3D" id="3.40.640.10">
    <property type="entry name" value="Type I PLP-dependent aspartate aminotransferase-like (Major domain)"/>
    <property type="match status" value="1"/>
</dbReference>
<accession>A0ABY2YZ34</accession>
<dbReference type="EMBL" id="VHHP01000035">
    <property type="protein sequence ID" value="TPR52765.1"/>
    <property type="molecule type" value="Genomic_DNA"/>
</dbReference>
<dbReference type="GO" id="GO:0008483">
    <property type="term" value="F:transaminase activity"/>
    <property type="evidence" value="ECO:0007669"/>
    <property type="project" value="UniProtKB-KW"/>
</dbReference>
<comment type="caution">
    <text evidence="3">The sequence shown here is derived from an EMBL/GenBank/DDBJ whole genome shotgun (WGS) entry which is preliminary data.</text>
</comment>
<organism evidence="3 4">
    <name type="scientific">Metamycoplasma neophronis</name>
    <dbReference type="NCBI Taxonomy" id="872983"/>
    <lineage>
        <taxon>Bacteria</taxon>
        <taxon>Bacillati</taxon>
        <taxon>Mycoplasmatota</taxon>
        <taxon>Mycoplasmoidales</taxon>
        <taxon>Metamycoplasmataceae</taxon>
        <taxon>Metamycoplasma</taxon>
    </lineage>
</organism>
<dbReference type="PANTHER" id="PTHR43525">
    <property type="entry name" value="PROTEIN MALY"/>
    <property type="match status" value="1"/>
</dbReference>
<dbReference type="PANTHER" id="PTHR43525:SF2">
    <property type="entry name" value="CYSTATHIONINE BETA-LYASE-RELATED"/>
    <property type="match status" value="1"/>
</dbReference>
<keyword evidence="2" id="KW-0663">Pyridoxal phosphate</keyword>
<dbReference type="InterPro" id="IPR015424">
    <property type="entry name" value="PyrdxlP-dep_Trfase"/>
</dbReference>
<dbReference type="SUPFAM" id="SSF53383">
    <property type="entry name" value="PLP-dependent transferases"/>
    <property type="match status" value="1"/>
</dbReference>
<dbReference type="InterPro" id="IPR051798">
    <property type="entry name" value="Class-II_PLP-Dep_Aminotrans"/>
</dbReference>
<evidence type="ECO:0000313" key="4">
    <source>
        <dbReference type="Proteomes" id="UP000316851"/>
    </source>
</evidence>
<comment type="cofactor">
    <cofactor evidence="1">
        <name>pyridoxal 5'-phosphate</name>
        <dbReference type="ChEBI" id="CHEBI:597326"/>
    </cofactor>
</comment>
<evidence type="ECO:0000313" key="3">
    <source>
        <dbReference type="EMBL" id="TPR52765.1"/>
    </source>
</evidence>
<gene>
    <name evidence="3" type="ORF">FJR74_03185</name>
</gene>
<sequence>MQDSIFNLLTEEQLRGRNTLKWNYFGPDVVPLWLAEMDFPTAPAVLDGVRACVDNEEFGYPPLGEDSLPRATADWGRQRYGWCPRPDWVRVVPDVLKGMEVVVEFLTRPESPVALPVPAYMPFFDVLHVTGRQRVEVPMVQQD</sequence>
<dbReference type="InterPro" id="IPR015422">
    <property type="entry name" value="PyrdxlP-dep_Trfase_small"/>
</dbReference>